<dbReference type="Proteomes" id="UP001501166">
    <property type="component" value="Unassembled WGS sequence"/>
</dbReference>
<proteinExistence type="predicted"/>
<dbReference type="InterPro" id="IPR016181">
    <property type="entry name" value="Acyl_CoA_acyltransferase"/>
</dbReference>
<dbReference type="EMBL" id="BAAACW010000099">
    <property type="protein sequence ID" value="GAA0364195.1"/>
    <property type="molecule type" value="Genomic_DNA"/>
</dbReference>
<dbReference type="SUPFAM" id="SSF55729">
    <property type="entry name" value="Acyl-CoA N-acyltransferases (Nat)"/>
    <property type="match status" value="1"/>
</dbReference>
<reference evidence="2 3" key="1">
    <citation type="journal article" date="2019" name="Int. J. Syst. Evol. Microbiol.">
        <title>The Global Catalogue of Microorganisms (GCM) 10K type strain sequencing project: providing services to taxonomists for standard genome sequencing and annotation.</title>
        <authorList>
            <consortium name="The Broad Institute Genomics Platform"/>
            <consortium name="The Broad Institute Genome Sequencing Center for Infectious Disease"/>
            <person name="Wu L."/>
            <person name="Ma J."/>
        </authorList>
    </citation>
    <scope>NUCLEOTIDE SEQUENCE [LARGE SCALE GENOMIC DNA]</scope>
    <source>
        <strain evidence="2 3">JCM 12662</strain>
    </source>
</reference>
<organism evidence="2 3">
    <name type="scientific">Alkalibacterium iburiense</name>
    <dbReference type="NCBI Taxonomy" id="290589"/>
    <lineage>
        <taxon>Bacteria</taxon>
        <taxon>Bacillati</taxon>
        <taxon>Bacillota</taxon>
        <taxon>Bacilli</taxon>
        <taxon>Lactobacillales</taxon>
        <taxon>Carnobacteriaceae</taxon>
        <taxon>Alkalibacterium</taxon>
    </lineage>
</organism>
<comment type="caution">
    <text evidence="2">The sequence shown here is derived from an EMBL/GenBank/DDBJ whole genome shotgun (WGS) entry which is preliminary data.</text>
</comment>
<accession>A0ABN0XHG7</accession>
<dbReference type="InterPro" id="IPR000182">
    <property type="entry name" value="GNAT_dom"/>
</dbReference>
<protein>
    <submittedName>
        <fullName evidence="2">GNAT family N-acetyltransferase</fullName>
    </submittedName>
</protein>
<keyword evidence="3" id="KW-1185">Reference proteome</keyword>
<gene>
    <name evidence="2" type="ORF">GCM10008932_15730</name>
</gene>
<dbReference type="PROSITE" id="PS51186">
    <property type="entry name" value="GNAT"/>
    <property type="match status" value="1"/>
</dbReference>
<dbReference type="InterPro" id="IPR051531">
    <property type="entry name" value="N-acetyltransferase"/>
</dbReference>
<name>A0ABN0XHG7_9LACT</name>
<dbReference type="RefSeq" id="WP_343755435.1">
    <property type="nucleotide sequence ID" value="NZ_BAAACW010000099.1"/>
</dbReference>
<dbReference type="Pfam" id="PF13302">
    <property type="entry name" value="Acetyltransf_3"/>
    <property type="match status" value="1"/>
</dbReference>
<evidence type="ECO:0000313" key="2">
    <source>
        <dbReference type="EMBL" id="GAA0364195.1"/>
    </source>
</evidence>
<sequence length="191" mass="22265">MEHYKVTLAKHTHVETDRLLLRPVTLADAEDMYAYASDEETTYYVFERHKSLNETEESIVTYFLESPLGKYAIELKEENKMIGTIDLRRKKETSRGIIGYTLNKNYHGKGYMTEAGKAIIKLGFEVLGMDCIAALHDERNVASGKVMQRLGMQKEGVLRHVEKWKKGEYFNDVYYSILKEEYEEIKKEKGY</sequence>
<dbReference type="Gene3D" id="3.40.630.30">
    <property type="match status" value="1"/>
</dbReference>
<dbReference type="PANTHER" id="PTHR43792:SF1">
    <property type="entry name" value="N-ACETYLTRANSFERASE DOMAIN-CONTAINING PROTEIN"/>
    <property type="match status" value="1"/>
</dbReference>
<evidence type="ECO:0000259" key="1">
    <source>
        <dbReference type="PROSITE" id="PS51186"/>
    </source>
</evidence>
<evidence type="ECO:0000313" key="3">
    <source>
        <dbReference type="Proteomes" id="UP001501166"/>
    </source>
</evidence>
<feature type="domain" description="N-acetyltransferase" evidence="1">
    <location>
        <begin position="19"/>
        <end position="180"/>
    </location>
</feature>
<dbReference type="PANTHER" id="PTHR43792">
    <property type="entry name" value="GNAT FAMILY, PUTATIVE (AFU_ORTHOLOGUE AFUA_3G00765)-RELATED-RELATED"/>
    <property type="match status" value="1"/>
</dbReference>